<evidence type="ECO:0000313" key="3">
    <source>
        <dbReference type="EMBL" id="RAI28200.1"/>
    </source>
</evidence>
<protein>
    <recommendedName>
        <fullName evidence="2">DUF6867 domain-containing protein</fullName>
    </recommendedName>
</protein>
<evidence type="ECO:0000313" key="4">
    <source>
        <dbReference type="Proteomes" id="UP000249299"/>
    </source>
</evidence>
<dbReference type="AlphaFoldDB" id="A0A327JP12"/>
<feature type="transmembrane region" description="Helical" evidence="1">
    <location>
        <begin position="12"/>
        <end position="31"/>
    </location>
</feature>
<feature type="transmembrane region" description="Helical" evidence="1">
    <location>
        <begin position="38"/>
        <end position="60"/>
    </location>
</feature>
<comment type="caution">
    <text evidence="3">The sequence shown here is derived from an EMBL/GenBank/DDBJ whole genome shotgun (WGS) entry which is preliminary data.</text>
</comment>
<keyword evidence="4" id="KW-1185">Reference proteome</keyword>
<gene>
    <name evidence="3" type="ORF">CH339_07595</name>
</gene>
<accession>A0A327JP12</accession>
<evidence type="ECO:0000259" key="2">
    <source>
        <dbReference type="Pfam" id="PF21741"/>
    </source>
</evidence>
<dbReference type="RefSeq" id="WP_111433740.1">
    <property type="nucleotide sequence ID" value="NZ_JACIGG010000002.1"/>
</dbReference>
<feature type="transmembrane region" description="Helical" evidence="1">
    <location>
        <begin position="66"/>
        <end position="85"/>
    </location>
</feature>
<keyword evidence="1" id="KW-1133">Transmembrane helix</keyword>
<dbReference type="Pfam" id="PF21741">
    <property type="entry name" value="DUF6867"/>
    <property type="match status" value="1"/>
</dbReference>
<dbReference type="OrthoDB" id="9806174at2"/>
<name>A0A327JP12_9HYPH</name>
<evidence type="ECO:0000256" key="1">
    <source>
        <dbReference type="SAM" id="Phobius"/>
    </source>
</evidence>
<reference evidence="3 4" key="1">
    <citation type="submission" date="2017-07" db="EMBL/GenBank/DDBJ databases">
        <title>Draft Genome Sequences of Select Purple Nonsulfur Bacteria.</title>
        <authorList>
            <person name="Lasarre B."/>
            <person name="Mckinlay J.B."/>
        </authorList>
    </citation>
    <scope>NUCLEOTIDE SEQUENCE [LARGE SCALE GENOMIC DNA]</scope>
    <source>
        <strain evidence="3 4">DSM 11290</strain>
    </source>
</reference>
<sequence>MGLFWEDTFLPFFFLTLVIGGGAAWMTGRAVAITWRPIFMLVWFMFLLSCAVRFLHFGLFEGALTSLHYFIVTFVYLAAVGLLGWRLTRTSQMVRQYPWLYEKTTPFTWRDRAETAAGGH</sequence>
<dbReference type="EMBL" id="NPEV01000011">
    <property type="protein sequence ID" value="RAI28200.1"/>
    <property type="molecule type" value="Genomic_DNA"/>
</dbReference>
<keyword evidence="1" id="KW-0812">Transmembrane</keyword>
<keyword evidence="1" id="KW-0472">Membrane</keyword>
<feature type="domain" description="DUF6867" evidence="2">
    <location>
        <begin position="12"/>
        <end position="112"/>
    </location>
</feature>
<dbReference type="Proteomes" id="UP000249299">
    <property type="component" value="Unassembled WGS sequence"/>
</dbReference>
<dbReference type="InterPro" id="IPR049201">
    <property type="entry name" value="DUF6867"/>
</dbReference>
<organism evidence="3 4">
    <name type="scientific">Rhodobium orientis</name>
    <dbReference type="NCBI Taxonomy" id="34017"/>
    <lineage>
        <taxon>Bacteria</taxon>
        <taxon>Pseudomonadati</taxon>
        <taxon>Pseudomonadota</taxon>
        <taxon>Alphaproteobacteria</taxon>
        <taxon>Hyphomicrobiales</taxon>
        <taxon>Rhodobiaceae</taxon>
        <taxon>Rhodobium</taxon>
    </lineage>
</organism>
<proteinExistence type="predicted"/>